<proteinExistence type="predicted"/>
<reference evidence="1 2" key="1">
    <citation type="journal article" date="2021" name="BMC Genomics">
        <title>Datura genome reveals duplications of psychoactive alkaloid biosynthetic genes and high mutation rate following tissue culture.</title>
        <authorList>
            <person name="Rajewski A."/>
            <person name="Carter-House D."/>
            <person name="Stajich J."/>
            <person name="Litt A."/>
        </authorList>
    </citation>
    <scope>NUCLEOTIDE SEQUENCE [LARGE SCALE GENOMIC DNA]</scope>
    <source>
        <strain evidence="1">AR-01</strain>
    </source>
</reference>
<evidence type="ECO:0000313" key="2">
    <source>
        <dbReference type="Proteomes" id="UP000823775"/>
    </source>
</evidence>
<sequence>MDLLEDNTPRDMLALMGEGASIEAESSAIEADTPTTSSANRSGSIASIGFRVDIAALQISKGSLLETPAAIVIESDEEGTTKREHKRERKEIKEALQCFHEEMHTVGKFEASTSRARESAKKTWDYDSKVASQARERFESHAPPWVKDGVPKEVAVSIQKGITPALALS</sequence>
<name>A0ABS8SJQ8_DATST</name>
<gene>
    <name evidence="1" type="ORF">HAX54_040081</name>
</gene>
<comment type="caution">
    <text evidence="1">The sequence shown here is derived from an EMBL/GenBank/DDBJ whole genome shotgun (WGS) entry which is preliminary data.</text>
</comment>
<dbReference type="Proteomes" id="UP000823775">
    <property type="component" value="Unassembled WGS sequence"/>
</dbReference>
<accession>A0ABS8SJQ8</accession>
<protein>
    <submittedName>
        <fullName evidence="1">Uncharacterized protein</fullName>
    </submittedName>
</protein>
<organism evidence="1 2">
    <name type="scientific">Datura stramonium</name>
    <name type="common">Jimsonweed</name>
    <name type="synonym">Common thornapple</name>
    <dbReference type="NCBI Taxonomy" id="4076"/>
    <lineage>
        <taxon>Eukaryota</taxon>
        <taxon>Viridiplantae</taxon>
        <taxon>Streptophyta</taxon>
        <taxon>Embryophyta</taxon>
        <taxon>Tracheophyta</taxon>
        <taxon>Spermatophyta</taxon>
        <taxon>Magnoliopsida</taxon>
        <taxon>eudicotyledons</taxon>
        <taxon>Gunneridae</taxon>
        <taxon>Pentapetalae</taxon>
        <taxon>asterids</taxon>
        <taxon>lamiids</taxon>
        <taxon>Solanales</taxon>
        <taxon>Solanaceae</taxon>
        <taxon>Solanoideae</taxon>
        <taxon>Datureae</taxon>
        <taxon>Datura</taxon>
    </lineage>
</organism>
<dbReference type="EMBL" id="JACEIK010000561">
    <property type="protein sequence ID" value="MCD7459097.1"/>
    <property type="molecule type" value="Genomic_DNA"/>
</dbReference>
<evidence type="ECO:0000313" key="1">
    <source>
        <dbReference type="EMBL" id="MCD7459097.1"/>
    </source>
</evidence>
<keyword evidence="2" id="KW-1185">Reference proteome</keyword>